<reference evidence="1" key="2">
    <citation type="submission" date="2022-01" db="EMBL/GenBank/DDBJ databases">
        <authorList>
            <person name="Yamashiro T."/>
            <person name="Shiraishi A."/>
            <person name="Satake H."/>
            <person name="Nakayama K."/>
        </authorList>
    </citation>
    <scope>NUCLEOTIDE SEQUENCE</scope>
</reference>
<name>A0ABQ5C4M5_9ASTR</name>
<evidence type="ECO:0000313" key="1">
    <source>
        <dbReference type="EMBL" id="GJT21971.1"/>
    </source>
</evidence>
<dbReference type="EMBL" id="BQNB010013931">
    <property type="protein sequence ID" value="GJT21971.1"/>
    <property type="molecule type" value="Genomic_DNA"/>
</dbReference>
<gene>
    <name evidence="1" type="ORF">Tco_0891908</name>
</gene>
<protein>
    <submittedName>
        <fullName evidence="1">Uncharacterized protein</fullName>
    </submittedName>
</protein>
<comment type="caution">
    <text evidence="1">The sequence shown here is derived from an EMBL/GenBank/DDBJ whole genome shotgun (WGS) entry which is preliminary data.</text>
</comment>
<reference evidence="1" key="1">
    <citation type="journal article" date="2022" name="Int. J. Mol. Sci.">
        <title>Draft Genome of Tanacetum Coccineum: Genomic Comparison of Closely Related Tanacetum-Family Plants.</title>
        <authorList>
            <person name="Yamashiro T."/>
            <person name="Shiraishi A."/>
            <person name="Nakayama K."/>
            <person name="Satake H."/>
        </authorList>
    </citation>
    <scope>NUCLEOTIDE SEQUENCE</scope>
</reference>
<evidence type="ECO:0000313" key="2">
    <source>
        <dbReference type="Proteomes" id="UP001151760"/>
    </source>
</evidence>
<accession>A0ABQ5C4M5</accession>
<proteinExistence type="predicted"/>
<sequence>MGALKTKRVGGFLRFGGVEEEALGGIGVLGLGWNGGTLAISRQRRLMVTRLFWWYGDEDDDVMMGLIRQPALETESDLGGEGEVGWRSQWVC</sequence>
<organism evidence="1 2">
    <name type="scientific">Tanacetum coccineum</name>
    <dbReference type="NCBI Taxonomy" id="301880"/>
    <lineage>
        <taxon>Eukaryota</taxon>
        <taxon>Viridiplantae</taxon>
        <taxon>Streptophyta</taxon>
        <taxon>Embryophyta</taxon>
        <taxon>Tracheophyta</taxon>
        <taxon>Spermatophyta</taxon>
        <taxon>Magnoliopsida</taxon>
        <taxon>eudicotyledons</taxon>
        <taxon>Gunneridae</taxon>
        <taxon>Pentapetalae</taxon>
        <taxon>asterids</taxon>
        <taxon>campanulids</taxon>
        <taxon>Asterales</taxon>
        <taxon>Asteraceae</taxon>
        <taxon>Asteroideae</taxon>
        <taxon>Anthemideae</taxon>
        <taxon>Anthemidinae</taxon>
        <taxon>Tanacetum</taxon>
    </lineage>
</organism>
<keyword evidence="2" id="KW-1185">Reference proteome</keyword>
<dbReference type="Proteomes" id="UP001151760">
    <property type="component" value="Unassembled WGS sequence"/>
</dbReference>